<dbReference type="GO" id="GO:0008173">
    <property type="term" value="F:RNA methyltransferase activity"/>
    <property type="evidence" value="ECO:0007669"/>
    <property type="project" value="InterPro"/>
</dbReference>
<dbReference type="InterPro" id="IPR049560">
    <property type="entry name" value="MeTrfase_RsmB-F_NOP2_cat"/>
</dbReference>
<feature type="compositionally biased region" description="Low complexity" evidence="12">
    <location>
        <begin position="216"/>
        <end position="277"/>
    </location>
</feature>
<reference evidence="14 15" key="1">
    <citation type="submission" date="2017-09" db="EMBL/GenBank/DDBJ databases">
        <title>Genome sequencing of Besnoitia besnoiti strain Bb-Ger1.</title>
        <authorList>
            <person name="Schares G."/>
            <person name="Venepally P."/>
            <person name="Lorenzi H.A."/>
        </authorList>
    </citation>
    <scope>NUCLEOTIDE SEQUENCE [LARGE SCALE GENOMIC DNA]</scope>
    <source>
        <strain evidence="14 15">Bb-Ger1</strain>
    </source>
</reference>
<dbReference type="OrthoDB" id="427002at2759"/>
<accession>A0A2A9MDT9</accession>
<evidence type="ECO:0000256" key="1">
    <source>
        <dbReference type="ARBA" id="ARBA00004173"/>
    </source>
</evidence>
<dbReference type="Pfam" id="PF01189">
    <property type="entry name" value="Methyltr_RsmB-F"/>
    <property type="match status" value="1"/>
</dbReference>
<evidence type="ECO:0000256" key="10">
    <source>
        <dbReference type="ARBA" id="ARBA00049302"/>
    </source>
</evidence>
<feature type="domain" description="SAM-dependent MTase RsmB/NOP-type" evidence="13">
    <location>
        <begin position="238"/>
        <end position="543"/>
    </location>
</feature>
<evidence type="ECO:0000256" key="4">
    <source>
        <dbReference type="ARBA" id="ARBA00022679"/>
    </source>
</evidence>
<sequence>MPPHKKSAAAGQPAVVLRGAPGWSAYHERQFGTTRWNSILSALASEGRFAAFIASAECSEGPSRCRKNPSAAAPLLPQGKESDEDTRCTYTSTDGDKREDDAEVENDTLEGASSCLLRDFSDPRARGTESGKLSRYFHQQPQVFSDRVRDELVAFLRLHPSGLPSPNVFLVAPKSGADNGVREMASQRLAPPAQSEPSHADTKKDELLSPDGSAFSHTQSCHDSSSSPASSQCASLSPDRPSSSPPSSFLGSSTAASSPAPSPCAAASATSAASPSPDEAEQLTRSDQEIAWLKRLEKERAYYLDGASAFAACSLLVSPGDRVLDLCAAPGGKSLVLASMLFPQSVASPPAPRPAHTSRKAKDAGLLVCNEASRPRMERLQKVLKTFLPQEVTKKRLVHVTCASGTKGGSYERFAPFDKILVDAPCSSDRHLLRQGRSALATWATGVPKAHAERQLQLLKSALNLLRVGGVLIYSTCALSDAENEKVVEKLLKLCGGSVKECELTSDPHSPSGSSAAARGFAGVVTSASPEGAAPAIAVTAQLPPGRERTAAVSPSASLENREPTSLWFVERRERGSIILPDTPAGFGPLFMCKLQLVAPLKKQL</sequence>
<evidence type="ECO:0000256" key="2">
    <source>
        <dbReference type="ARBA" id="ARBA00022552"/>
    </source>
</evidence>
<evidence type="ECO:0000259" key="13">
    <source>
        <dbReference type="PROSITE" id="PS51686"/>
    </source>
</evidence>
<keyword evidence="2" id="KW-0698">rRNA processing</keyword>
<comment type="caution">
    <text evidence="14">The sequence shown here is derived from an EMBL/GenBank/DDBJ whole genome shotgun (WGS) entry which is preliminary data.</text>
</comment>
<proteinExistence type="inferred from homology"/>
<dbReference type="GO" id="GO:0003723">
    <property type="term" value="F:RNA binding"/>
    <property type="evidence" value="ECO:0007669"/>
    <property type="project" value="UniProtKB-UniRule"/>
</dbReference>
<dbReference type="KEGG" id="bbes:BESB_062410"/>
<dbReference type="VEuPathDB" id="ToxoDB:BESB_062410"/>
<evidence type="ECO:0000256" key="12">
    <source>
        <dbReference type="SAM" id="MobiDB-lite"/>
    </source>
</evidence>
<feature type="region of interest" description="Disordered" evidence="12">
    <location>
        <begin position="60"/>
        <end position="110"/>
    </location>
</feature>
<feature type="binding site" evidence="11">
    <location>
        <position position="371"/>
    </location>
    <ligand>
        <name>S-adenosyl-L-methionine</name>
        <dbReference type="ChEBI" id="CHEBI:59789"/>
    </ligand>
</feature>
<dbReference type="InterPro" id="IPR023267">
    <property type="entry name" value="RCMT"/>
</dbReference>
<protein>
    <recommendedName>
        <fullName evidence="9">NOL1/NOP2/Sun domain family member 4</fullName>
    </recommendedName>
</protein>
<dbReference type="PRINTS" id="PR02008">
    <property type="entry name" value="RCMTFAMILY"/>
</dbReference>
<dbReference type="PANTHER" id="PTHR22808">
    <property type="entry name" value="NCL1 YEAST -RELATED NOL1/NOP2/FMU SUN DOMAIN-CONTAINING"/>
    <property type="match status" value="1"/>
</dbReference>
<keyword evidence="8" id="KW-0496">Mitochondrion</keyword>
<dbReference type="PANTHER" id="PTHR22808:SF3">
    <property type="entry name" value="5-METHYLCYTOSINE RRNA METHYLTRANSFERASE NSUN4"/>
    <property type="match status" value="1"/>
</dbReference>
<comment type="catalytic activity">
    <reaction evidence="10">
        <text>a cytidine in rRNA + S-adenosyl-L-methionine = a 5-methylcytidine in rRNA + S-adenosyl-L-homocysteine + H(+)</text>
        <dbReference type="Rhea" id="RHEA:61484"/>
        <dbReference type="Rhea" id="RHEA-COMP:15836"/>
        <dbReference type="Rhea" id="RHEA-COMP:15837"/>
        <dbReference type="ChEBI" id="CHEBI:15378"/>
        <dbReference type="ChEBI" id="CHEBI:57856"/>
        <dbReference type="ChEBI" id="CHEBI:59789"/>
        <dbReference type="ChEBI" id="CHEBI:74483"/>
        <dbReference type="ChEBI" id="CHEBI:82748"/>
    </reaction>
</comment>
<dbReference type="SUPFAM" id="SSF53335">
    <property type="entry name" value="S-adenosyl-L-methionine-dependent methyltransferases"/>
    <property type="match status" value="1"/>
</dbReference>
<evidence type="ECO:0000256" key="5">
    <source>
        <dbReference type="ARBA" id="ARBA00022691"/>
    </source>
</evidence>
<feature type="binding site" evidence="11">
    <location>
        <position position="423"/>
    </location>
    <ligand>
        <name>S-adenosyl-L-methionine</name>
        <dbReference type="ChEBI" id="CHEBI:59789"/>
    </ligand>
</feature>
<evidence type="ECO:0000313" key="14">
    <source>
        <dbReference type="EMBL" id="PFH35354.1"/>
    </source>
</evidence>
<dbReference type="Proteomes" id="UP000224006">
    <property type="component" value="Chromosome V"/>
</dbReference>
<dbReference type="InterPro" id="IPR001678">
    <property type="entry name" value="MeTrfase_RsmB-F_NOP2_dom"/>
</dbReference>
<feature type="active site" description="Nucleophile" evidence="11">
    <location>
        <position position="477"/>
    </location>
</feature>
<evidence type="ECO:0000256" key="3">
    <source>
        <dbReference type="ARBA" id="ARBA00022603"/>
    </source>
</evidence>
<keyword evidence="6 11" id="KW-0694">RNA-binding</keyword>
<evidence type="ECO:0000256" key="8">
    <source>
        <dbReference type="ARBA" id="ARBA00023128"/>
    </source>
</evidence>
<evidence type="ECO:0000256" key="9">
    <source>
        <dbReference type="ARBA" id="ARBA00042050"/>
    </source>
</evidence>
<dbReference type="GeneID" id="40311169"/>
<feature type="region of interest" description="Disordered" evidence="12">
    <location>
        <begin position="179"/>
        <end position="285"/>
    </location>
</feature>
<keyword evidence="7" id="KW-0809">Transit peptide</keyword>
<evidence type="ECO:0000256" key="11">
    <source>
        <dbReference type="PROSITE-ProRule" id="PRU01023"/>
    </source>
</evidence>
<dbReference type="EMBL" id="NWUJ01000005">
    <property type="protein sequence ID" value="PFH35354.1"/>
    <property type="molecule type" value="Genomic_DNA"/>
</dbReference>
<dbReference type="PROSITE" id="PS51686">
    <property type="entry name" value="SAM_MT_RSMB_NOP"/>
    <property type="match status" value="1"/>
</dbReference>
<keyword evidence="5 11" id="KW-0949">S-adenosyl-L-methionine</keyword>
<dbReference type="RefSeq" id="XP_029219363.1">
    <property type="nucleotide sequence ID" value="XM_029364655.1"/>
</dbReference>
<comment type="similarity">
    <text evidence="11">Belongs to the class I-like SAM-binding methyltransferase superfamily. RsmB/NOP family.</text>
</comment>
<name>A0A2A9MDT9_BESBE</name>
<evidence type="ECO:0000256" key="6">
    <source>
        <dbReference type="ARBA" id="ARBA00022884"/>
    </source>
</evidence>
<evidence type="ECO:0000313" key="15">
    <source>
        <dbReference type="Proteomes" id="UP000224006"/>
    </source>
</evidence>
<keyword evidence="3 11" id="KW-0489">Methyltransferase</keyword>
<dbReference type="GO" id="GO:0005762">
    <property type="term" value="C:mitochondrial large ribosomal subunit"/>
    <property type="evidence" value="ECO:0007669"/>
    <property type="project" value="TreeGrafter"/>
</dbReference>
<gene>
    <name evidence="14" type="ORF">BESB_062410</name>
</gene>
<dbReference type="InterPro" id="IPR029063">
    <property type="entry name" value="SAM-dependent_MTases_sf"/>
</dbReference>
<comment type="caution">
    <text evidence="11">Lacks conserved residue(s) required for the propagation of feature annotation.</text>
</comment>
<comment type="subcellular location">
    <subcellularLocation>
        <location evidence="1">Mitochondrion</location>
    </subcellularLocation>
</comment>
<keyword evidence="15" id="KW-1185">Reference proteome</keyword>
<dbReference type="AlphaFoldDB" id="A0A2A9MDT9"/>
<keyword evidence="4 11" id="KW-0808">Transferase</keyword>
<dbReference type="CDD" id="cd02440">
    <property type="entry name" value="AdoMet_MTases"/>
    <property type="match status" value="1"/>
</dbReference>
<dbReference type="GO" id="GO:0031167">
    <property type="term" value="P:rRNA methylation"/>
    <property type="evidence" value="ECO:0007669"/>
    <property type="project" value="TreeGrafter"/>
</dbReference>
<feature type="binding site" evidence="11">
    <location>
        <begin position="327"/>
        <end position="333"/>
    </location>
    <ligand>
        <name>S-adenosyl-L-methionine</name>
        <dbReference type="ChEBI" id="CHEBI:59789"/>
    </ligand>
</feature>
<feature type="compositionally biased region" description="Basic and acidic residues" evidence="12">
    <location>
        <begin position="198"/>
        <end position="207"/>
    </location>
</feature>
<dbReference type="STRING" id="94643.A0A2A9MDT9"/>
<evidence type="ECO:0000256" key="7">
    <source>
        <dbReference type="ARBA" id="ARBA00022946"/>
    </source>
</evidence>
<dbReference type="Gene3D" id="3.40.50.150">
    <property type="entry name" value="Vaccinia Virus protein VP39"/>
    <property type="match status" value="1"/>
</dbReference>
<organism evidence="14 15">
    <name type="scientific">Besnoitia besnoiti</name>
    <name type="common">Apicomplexan protozoan</name>
    <dbReference type="NCBI Taxonomy" id="94643"/>
    <lineage>
        <taxon>Eukaryota</taxon>
        <taxon>Sar</taxon>
        <taxon>Alveolata</taxon>
        <taxon>Apicomplexa</taxon>
        <taxon>Conoidasida</taxon>
        <taxon>Coccidia</taxon>
        <taxon>Eucoccidiorida</taxon>
        <taxon>Eimeriorina</taxon>
        <taxon>Sarcocystidae</taxon>
        <taxon>Besnoitia</taxon>
    </lineage>
</organism>